<proteinExistence type="predicted"/>
<dbReference type="VEuPathDB" id="FungiDB:H257_06443"/>
<gene>
    <name evidence="1" type="ORF">DYB31_016208</name>
</gene>
<protein>
    <submittedName>
        <fullName evidence="1">Uncharacterized protein</fullName>
    </submittedName>
</protein>
<feature type="non-terminal residue" evidence="1">
    <location>
        <position position="186"/>
    </location>
</feature>
<evidence type="ECO:0000313" key="1">
    <source>
        <dbReference type="EMBL" id="RHZ03846.1"/>
    </source>
</evidence>
<name>A0A397ERS2_APHAT</name>
<sequence length="186" mass="20065">MKRTLVANTAHSAMIIGATLGVGAFVAALAAAQVPTSSLTGLSKCKFSNAQTCLTSPQTNPLAAALGLGTFKRGAGMCSMMGVTPVVVNSGSTQPAYYVPISGEDAYTTSNLKNKFSEWDMANQAAFQLDCPLFYKDQILDQQKDYLCCTEDQYRTMQTQYRMIGGLCDVSKQVLQNVWCNYACHP</sequence>
<reference evidence="1 2" key="1">
    <citation type="submission" date="2018-08" db="EMBL/GenBank/DDBJ databases">
        <title>Aphanomyces genome sequencing and annotation.</title>
        <authorList>
            <person name="Minardi D."/>
            <person name="Oidtmann B."/>
            <person name="Van Der Giezen M."/>
            <person name="Studholme D.J."/>
        </authorList>
    </citation>
    <scope>NUCLEOTIDE SEQUENCE [LARGE SCALE GENOMIC DNA]</scope>
    <source>
        <strain evidence="1 2">197901</strain>
    </source>
</reference>
<dbReference type="Proteomes" id="UP000266196">
    <property type="component" value="Unassembled WGS sequence"/>
</dbReference>
<evidence type="ECO:0000313" key="2">
    <source>
        <dbReference type="Proteomes" id="UP000266196"/>
    </source>
</evidence>
<accession>A0A397ERS2</accession>
<dbReference type="EMBL" id="QUTE01013775">
    <property type="protein sequence ID" value="RHZ03846.1"/>
    <property type="molecule type" value="Genomic_DNA"/>
</dbReference>
<organism evidence="1 2">
    <name type="scientific">Aphanomyces astaci</name>
    <name type="common">Crayfish plague agent</name>
    <dbReference type="NCBI Taxonomy" id="112090"/>
    <lineage>
        <taxon>Eukaryota</taxon>
        <taxon>Sar</taxon>
        <taxon>Stramenopiles</taxon>
        <taxon>Oomycota</taxon>
        <taxon>Saprolegniomycetes</taxon>
        <taxon>Saprolegniales</taxon>
        <taxon>Verrucalvaceae</taxon>
        <taxon>Aphanomyces</taxon>
    </lineage>
</organism>
<dbReference type="AlphaFoldDB" id="A0A397ERS2"/>
<comment type="caution">
    <text evidence="1">The sequence shown here is derived from an EMBL/GenBank/DDBJ whole genome shotgun (WGS) entry which is preliminary data.</text>
</comment>